<dbReference type="PANTHER" id="PTHR34669:SF2">
    <property type="entry name" value="THIOREDOXIN-LIKE FOLD DOMAIN-CONTAINING PROTEIN MRL7, CHLOROPLASTIC"/>
    <property type="match status" value="1"/>
</dbReference>
<protein>
    <submittedName>
        <fullName evidence="2">Uncharacterized protein</fullName>
    </submittedName>
</protein>
<organism evidence="2 3">
    <name type="scientific">Cynara cardunculus var. scolymus</name>
    <name type="common">Globe artichoke</name>
    <name type="synonym">Cynara scolymus</name>
    <dbReference type="NCBI Taxonomy" id="59895"/>
    <lineage>
        <taxon>Eukaryota</taxon>
        <taxon>Viridiplantae</taxon>
        <taxon>Streptophyta</taxon>
        <taxon>Embryophyta</taxon>
        <taxon>Tracheophyta</taxon>
        <taxon>Spermatophyta</taxon>
        <taxon>Magnoliopsida</taxon>
        <taxon>eudicotyledons</taxon>
        <taxon>Gunneridae</taxon>
        <taxon>Pentapetalae</taxon>
        <taxon>asterids</taxon>
        <taxon>campanulids</taxon>
        <taxon>Asterales</taxon>
        <taxon>Asteraceae</taxon>
        <taxon>Carduoideae</taxon>
        <taxon>Cardueae</taxon>
        <taxon>Carduinae</taxon>
        <taxon>Cynara</taxon>
    </lineage>
</organism>
<accession>A0A103Y7D8</accession>
<proteinExistence type="predicted"/>
<reference evidence="2 3" key="1">
    <citation type="journal article" date="2016" name="Sci. Rep.">
        <title>The genome sequence of the outbreeding globe artichoke constructed de novo incorporating a phase-aware low-pass sequencing strategy of F1 progeny.</title>
        <authorList>
            <person name="Scaglione D."/>
            <person name="Reyes-Chin-Wo S."/>
            <person name="Acquadro A."/>
            <person name="Froenicke L."/>
            <person name="Portis E."/>
            <person name="Beitel C."/>
            <person name="Tirone M."/>
            <person name="Mauro R."/>
            <person name="Lo Monaco A."/>
            <person name="Mauromicale G."/>
            <person name="Faccioli P."/>
            <person name="Cattivelli L."/>
            <person name="Rieseberg L."/>
            <person name="Michelmore R."/>
            <person name="Lanteri S."/>
        </authorList>
    </citation>
    <scope>NUCLEOTIDE SEQUENCE [LARGE SCALE GENOMIC DNA]</scope>
    <source>
        <strain evidence="2">2C</strain>
    </source>
</reference>
<evidence type="ECO:0000313" key="2">
    <source>
        <dbReference type="EMBL" id="KVI03882.1"/>
    </source>
</evidence>
<dbReference type="STRING" id="59895.A0A103Y7D8"/>
<keyword evidence="3" id="KW-1185">Reference proteome</keyword>
<dbReference type="PANTHER" id="PTHR34669">
    <property type="entry name" value="THIOREDOXIN-LIKE FOLD DOMAIN-CONTAINING PROTEIN MRL7L, CHLOROPLASTIC"/>
    <property type="match status" value="1"/>
</dbReference>
<evidence type="ECO:0000313" key="3">
    <source>
        <dbReference type="Proteomes" id="UP000243975"/>
    </source>
</evidence>
<sequence>MALNSNLNLHSFTPLSTHTNSIRFPASISKIGYIFRPPILRAISKNSDVNLEDDRKPQKNSRSRRRLNPEISENSKNDEEKPFPSTIPRKPRRGRRSEAAAVEDFMRDSLEETFAAISEQNSEVMGGREDVIKDRLEEIDDGGGGDDEEDGGGGGEKNKKGMVVEEEDPDWPVDAEVGWGIRASEYFEKHPIKNVMGEDGVEIDWEGELDDNLVNEINSLEWESFAFHPSPLIVLVFERYNRYVCLRKFRPYVYSFEC</sequence>
<dbReference type="GO" id="GO:0006355">
    <property type="term" value="P:regulation of DNA-templated transcription"/>
    <property type="evidence" value="ECO:0007669"/>
    <property type="project" value="EnsemblPlants"/>
</dbReference>
<evidence type="ECO:0000256" key="1">
    <source>
        <dbReference type="SAM" id="MobiDB-lite"/>
    </source>
</evidence>
<feature type="region of interest" description="Disordered" evidence="1">
    <location>
        <begin position="49"/>
        <end position="100"/>
    </location>
</feature>
<gene>
    <name evidence="2" type="ORF">Ccrd_017836</name>
</gene>
<comment type="caution">
    <text evidence="2">The sequence shown here is derived from an EMBL/GenBank/DDBJ whole genome shotgun (WGS) entry which is preliminary data.</text>
</comment>
<feature type="region of interest" description="Disordered" evidence="1">
    <location>
        <begin position="138"/>
        <end position="168"/>
    </location>
</feature>
<dbReference type="GO" id="GO:0042644">
    <property type="term" value="C:chloroplast nucleoid"/>
    <property type="evidence" value="ECO:0007669"/>
    <property type="project" value="EnsemblPlants"/>
</dbReference>
<dbReference type="AlphaFoldDB" id="A0A103Y7D8"/>
<dbReference type="GO" id="GO:0009658">
    <property type="term" value="P:chloroplast organization"/>
    <property type="evidence" value="ECO:0007669"/>
    <property type="project" value="EnsemblPlants"/>
</dbReference>
<dbReference type="Proteomes" id="UP000243975">
    <property type="component" value="Unassembled WGS sequence"/>
</dbReference>
<dbReference type="EMBL" id="LEKV01002324">
    <property type="protein sequence ID" value="KVI03882.1"/>
    <property type="molecule type" value="Genomic_DNA"/>
</dbReference>
<dbReference type="GO" id="GO:0009266">
    <property type="term" value="P:response to temperature stimulus"/>
    <property type="evidence" value="ECO:0007669"/>
    <property type="project" value="EnsemblPlants"/>
</dbReference>
<dbReference type="Gramene" id="KVI03882">
    <property type="protein sequence ID" value="KVI03882"/>
    <property type="gene ID" value="Ccrd_017836"/>
</dbReference>
<feature type="compositionally biased region" description="Acidic residues" evidence="1">
    <location>
        <begin position="138"/>
        <end position="151"/>
    </location>
</feature>
<name>A0A103Y7D8_CYNCS</name>
<dbReference type="InterPro" id="IPR044701">
    <property type="entry name" value="MRL7/MRL7L"/>
</dbReference>
<feature type="compositionally biased region" description="Basic and acidic residues" evidence="1">
    <location>
        <begin position="73"/>
        <end position="82"/>
    </location>
</feature>